<evidence type="ECO:0000313" key="10">
    <source>
        <dbReference type="EMBL" id="KAH7547918.1"/>
    </source>
</evidence>
<dbReference type="Proteomes" id="UP000827721">
    <property type="component" value="Unassembled WGS sequence"/>
</dbReference>
<accession>A0ABQ8H3N1</accession>
<keyword evidence="11" id="KW-1185">Reference proteome</keyword>
<keyword evidence="7" id="KW-0862">Zinc</keyword>
<keyword evidence="3" id="KW-0808">Transferase</keyword>
<dbReference type="SUPFAM" id="SSF57850">
    <property type="entry name" value="RING/U-box"/>
    <property type="match status" value="1"/>
</dbReference>
<dbReference type="InterPro" id="IPR001841">
    <property type="entry name" value="Znf_RING"/>
</dbReference>
<evidence type="ECO:0000256" key="6">
    <source>
        <dbReference type="ARBA" id="ARBA00022786"/>
    </source>
</evidence>
<name>A0ABQ8H3N1_9ROSI</name>
<dbReference type="InterPro" id="IPR045191">
    <property type="entry name" value="MBR1/2-like"/>
</dbReference>
<evidence type="ECO:0000256" key="5">
    <source>
        <dbReference type="ARBA" id="ARBA00022771"/>
    </source>
</evidence>
<keyword evidence="4" id="KW-0479">Metal-binding</keyword>
<dbReference type="PROSITE" id="PS50089">
    <property type="entry name" value="ZF_RING_2"/>
    <property type="match status" value="1"/>
</dbReference>
<protein>
    <recommendedName>
        <fullName evidence="2">RING-type E3 ubiquitin transferase</fullName>
        <ecNumber evidence="2">2.3.2.27</ecNumber>
    </recommendedName>
</protein>
<sequence length="572" mass="65035">MEHMPRYTTSQFFEIGHNHPRSRITTEMSCMHMGAGALNDFTGRTIAPANGYSVYPRENMPMQGRYYASQRDMEIRPFEHSSSFISDGPTVHASLSSYNSFPYFPSCGGFYLAQENNTAHPSFGYPNWHTVHEVERGLHDHTMDTGRGRLKRKRIGLSLGYERGSTNRYYNAGSSSNSFVFQLEEPPFGYQNYPSSSIGLPHYRESNLSIHNEDPSRNVRRRYRLDSEVNPSRDVRRQSRLDWEVNPRRTYSTCNLSSYYDPIAQSRYRPVGIASLNADATTHDHNRVAHGRFQISGSSGLRPEINQYSARGSAAGFTGHIQDSISNRNSFLPPTHIHGRHAWAAWECCNRYSRRTIPSYRTGLSTAHSERATPSENSLQFHSESYSSRYSLSVGGWHCTHQDPRSRAAVERFELLSNAVNAQDQMVHKKSGLLASCLIRPYEMDQMMMNPSLFYASRDLFDQYRDMRLDIDNMNYEELLSLGERIGNARTGLSNNVISKCLVKATYSTVDDNKKEGPCVICQEDFSDMEEVATIKNCGHDYHTGCIMKWLMIKNACPICQGPALANSPKKD</sequence>
<evidence type="ECO:0000256" key="8">
    <source>
        <dbReference type="PROSITE-ProRule" id="PRU00175"/>
    </source>
</evidence>
<dbReference type="EC" id="2.3.2.27" evidence="2"/>
<proteinExistence type="predicted"/>
<dbReference type="PANTHER" id="PTHR22937:SF65">
    <property type="entry name" value="E3 UBIQUITIN-PROTEIN LIGASE ARK2C"/>
    <property type="match status" value="1"/>
</dbReference>
<feature type="domain" description="RING-type" evidence="9">
    <location>
        <begin position="519"/>
        <end position="561"/>
    </location>
</feature>
<evidence type="ECO:0000256" key="1">
    <source>
        <dbReference type="ARBA" id="ARBA00000900"/>
    </source>
</evidence>
<evidence type="ECO:0000313" key="11">
    <source>
        <dbReference type="Proteomes" id="UP000827721"/>
    </source>
</evidence>
<gene>
    <name evidence="10" type="ORF">JRO89_XS14G0038500</name>
</gene>
<evidence type="ECO:0000256" key="2">
    <source>
        <dbReference type="ARBA" id="ARBA00012483"/>
    </source>
</evidence>
<dbReference type="InterPro" id="IPR013083">
    <property type="entry name" value="Znf_RING/FYVE/PHD"/>
</dbReference>
<reference evidence="10 11" key="1">
    <citation type="submission" date="2021-02" db="EMBL/GenBank/DDBJ databases">
        <title>Plant Genome Project.</title>
        <authorList>
            <person name="Zhang R.-G."/>
        </authorList>
    </citation>
    <scope>NUCLEOTIDE SEQUENCE [LARGE SCALE GENOMIC DNA]</scope>
    <source>
        <tissue evidence="10">Leaves</tissue>
    </source>
</reference>
<keyword evidence="5 8" id="KW-0863">Zinc-finger</keyword>
<dbReference type="EMBL" id="JAFEMO010000014">
    <property type="protein sequence ID" value="KAH7547918.1"/>
    <property type="molecule type" value="Genomic_DNA"/>
</dbReference>
<comment type="catalytic activity">
    <reaction evidence="1">
        <text>S-ubiquitinyl-[E2 ubiquitin-conjugating enzyme]-L-cysteine + [acceptor protein]-L-lysine = [E2 ubiquitin-conjugating enzyme]-L-cysteine + N(6)-ubiquitinyl-[acceptor protein]-L-lysine.</text>
        <dbReference type="EC" id="2.3.2.27"/>
    </reaction>
</comment>
<organism evidence="10 11">
    <name type="scientific">Xanthoceras sorbifolium</name>
    <dbReference type="NCBI Taxonomy" id="99658"/>
    <lineage>
        <taxon>Eukaryota</taxon>
        <taxon>Viridiplantae</taxon>
        <taxon>Streptophyta</taxon>
        <taxon>Embryophyta</taxon>
        <taxon>Tracheophyta</taxon>
        <taxon>Spermatophyta</taxon>
        <taxon>Magnoliopsida</taxon>
        <taxon>eudicotyledons</taxon>
        <taxon>Gunneridae</taxon>
        <taxon>Pentapetalae</taxon>
        <taxon>rosids</taxon>
        <taxon>malvids</taxon>
        <taxon>Sapindales</taxon>
        <taxon>Sapindaceae</taxon>
        <taxon>Xanthoceroideae</taxon>
        <taxon>Xanthoceras</taxon>
    </lineage>
</organism>
<dbReference type="Gene3D" id="3.30.40.10">
    <property type="entry name" value="Zinc/RING finger domain, C3HC4 (zinc finger)"/>
    <property type="match status" value="1"/>
</dbReference>
<evidence type="ECO:0000259" key="9">
    <source>
        <dbReference type="PROSITE" id="PS50089"/>
    </source>
</evidence>
<comment type="caution">
    <text evidence="10">The sequence shown here is derived from an EMBL/GenBank/DDBJ whole genome shotgun (WGS) entry which is preliminary data.</text>
</comment>
<evidence type="ECO:0000256" key="3">
    <source>
        <dbReference type="ARBA" id="ARBA00022679"/>
    </source>
</evidence>
<dbReference type="PANTHER" id="PTHR22937">
    <property type="entry name" value="E3 UBIQUITIN-PROTEIN LIGASE RNF165"/>
    <property type="match status" value="1"/>
</dbReference>
<evidence type="ECO:0000256" key="4">
    <source>
        <dbReference type="ARBA" id="ARBA00022723"/>
    </source>
</evidence>
<dbReference type="Pfam" id="PF13639">
    <property type="entry name" value="zf-RING_2"/>
    <property type="match status" value="1"/>
</dbReference>
<keyword evidence="6" id="KW-0833">Ubl conjugation pathway</keyword>
<evidence type="ECO:0000256" key="7">
    <source>
        <dbReference type="ARBA" id="ARBA00022833"/>
    </source>
</evidence>
<dbReference type="SMART" id="SM00184">
    <property type="entry name" value="RING"/>
    <property type="match status" value="1"/>
</dbReference>